<dbReference type="Proteomes" id="UP000823775">
    <property type="component" value="Unassembled WGS sequence"/>
</dbReference>
<name>A0ABS8VK26_DATST</name>
<evidence type="ECO:0000313" key="2">
    <source>
        <dbReference type="Proteomes" id="UP000823775"/>
    </source>
</evidence>
<evidence type="ECO:0000313" key="1">
    <source>
        <dbReference type="EMBL" id="MCE0480572.1"/>
    </source>
</evidence>
<reference evidence="1 2" key="1">
    <citation type="journal article" date="2021" name="BMC Genomics">
        <title>Datura genome reveals duplications of psychoactive alkaloid biosynthetic genes and high mutation rate following tissue culture.</title>
        <authorList>
            <person name="Rajewski A."/>
            <person name="Carter-House D."/>
            <person name="Stajich J."/>
            <person name="Litt A."/>
        </authorList>
    </citation>
    <scope>NUCLEOTIDE SEQUENCE [LARGE SCALE GENOMIC DNA]</scope>
    <source>
        <strain evidence="1">AR-01</strain>
    </source>
</reference>
<keyword evidence="2" id="KW-1185">Reference proteome</keyword>
<proteinExistence type="predicted"/>
<gene>
    <name evidence="1" type="ORF">HAX54_037542</name>
</gene>
<comment type="caution">
    <text evidence="1">The sequence shown here is derived from an EMBL/GenBank/DDBJ whole genome shotgun (WGS) entry which is preliminary data.</text>
</comment>
<sequence length="174" mass="19558">MVNSIIVAPCFLSLHHCRLSSLVLAIVFMYGISLLYDFSASPTRLNIQVFGSIGHSIARLSFKFRRFLSIQIVIKRYSCLKLVETFGFEHINAGDLLREEMYSDTKKRIYVVAAAATSIVARAPSICRLTSQKAVMELSQKIGCFEGQESPVSDSQESELRFGHRVGYLEERAL</sequence>
<accession>A0ABS8VK26</accession>
<organism evidence="1 2">
    <name type="scientific">Datura stramonium</name>
    <name type="common">Jimsonweed</name>
    <name type="synonym">Common thornapple</name>
    <dbReference type="NCBI Taxonomy" id="4076"/>
    <lineage>
        <taxon>Eukaryota</taxon>
        <taxon>Viridiplantae</taxon>
        <taxon>Streptophyta</taxon>
        <taxon>Embryophyta</taxon>
        <taxon>Tracheophyta</taxon>
        <taxon>Spermatophyta</taxon>
        <taxon>Magnoliopsida</taxon>
        <taxon>eudicotyledons</taxon>
        <taxon>Gunneridae</taxon>
        <taxon>Pentapetalae</taxon>
        <taxon>asterids</taxon>
        <taxon>lamiids</taxon>
        <taxon>Solanales</taxon>
        <taxon>Solanaceae</taxon>
        <taxon>Solanoideae</taxon>
        <taxon>Datureae</taxon>
        <taxon>Datura</taxon>
    </lineage>
</organism>
<dbReference type="EMBL" id="JACEIK010005039">
    <property type="protein sequence ID" value="MCE0480572.1"/>
    <property type="molecule type" value="Genomic_DNA"/>
</dbReference>
<protein>
    <submittedName>
        <fullName evidence="1">Uncharacterized protein</fullName>
    </submittedName>
</protein>